<dbReference type="PRINTS" id="PR00598">
    <property type="entry name" value="HTHMARR"/>
</dbReference>
<evidence type="ECO:0000259" key="1">
    <source>
        <dbReference type="PROSITE" id="PS50995"/>
    </source>
</evidence>
<dbReference type="InterPro" id="IPR036388">
    <property type="entry name" value="WH-like_DNA-bd_sf"/>
</dbReference>
<gene>
    <name evidence="2" type="ORF">EDX97_02700</name>
</gene>
<name>A0A3N0I394_9FIRM</name>
<dbReference type="Pfam" id="PF01047">
    <property type="entry name" value="MarR"/>
    <property type="match status" value="1"/>
</dbReference>
<proteinExistence type="predicted"/>
<dbReference type="RefSeq" id="WP_128519646.1">
    <property type="nucleotide sequence ID" value="NZ_JALFCT010000040.1"/>
</dbReference>
<dbReference type="PROSITE" id="PS50995">
    <property type="entry name" value="HTH_MARR_2"/>
    <property type="match status" value="1"/>
</dbReference>
<dbReference type="InterPro" id="IPR036390">
    <property type="entry name" value="WH_DNA-bd_sf"/>
</dbReference>
<dbReference type="Gene3D" id="1.10.10.10">
    <property type="entry name" value="Winged helix-like DNA-binding domain superfamily/Winged helix DNA-binding domain"/>
    <property type="match status" value="1"/>
</dbReference>
<dbReference type="Proteomes" id="UP000276568">
    <property type="component" value="Unassembled WGS sequence"/>
</dbReference>
<dbReference type="OrthoDB" id="1768155at2"/>
<dbReference type="PANTHER" id="PTHR33164">
    <property type="entry name" value="TRANSCRIPTIONAL REGULATOR, MARR FAMILY"/>
    <property type="match status" value="1"/>
</dbReference>
<keyword evidence="3" id="KW-1185">Reference proteome</keyword>
<dbReference type="SUPFAM" id="SSF46785">
    <property type="entry name" value="Winged helix' DNA-binding domain"/>
    <property type="match status" value="1"/>
</dbReference>
<dbReference type="AlphaFoldDB" id="A0A3N0I394"/>
<dbReference type="GO" id="GO:0006950">
    <property type="term" value="P:response to stress"/>
    <property type="evidence" value="ECO:0007669"/>
    <property type="project" value="TreeGrafter"/>
</dbReference>
<organism evidence="2 3">
    <name type="scientific">Absicoccus porci</name>
    <dbReference type="NCBI Taxonomy" id="2486576"/>
    <lineage>
        <taxon>Bacteria</taxon>
        <taxon>Bacillati</taxon>
        <taxon>Bacillota</taxon>
        <taxon>Erysipelotrichia</taxon>
        <taxon>Erysipelotrichales</taxon>
        <taxon>Erysipelotrichaceae</taxon>
        <taxon>Absicoccus</taxon>
    </lineage>
</organism>
<protein>
    <submittedName>
        <fullName evidence="2">MarR family transcriptional regulator</fullName>
    </submittedName>
</protein>
<comment type="caution">
    <text evidence="2">The sequence shown here is derived from an EMBL/GenBank/DDBJ whole genome shotgun (WGS) entry which is preliminary data.</text>
</comment>
<dbReference type="GO" id="GO:0003700">
    <property type="term" value="F:DNA-binding transcription factor activity"/>
    <property type="evidence" value="ECO:0007669"/>
    <property type="project" value="InterPro"/>
</dbReference>
<reference evidence="2 3" key="1">
    <citation type="submission" date="2018-11" db="EMBL/GenBank/DDBJ databases">
        <title>Clostridium sp. nov., a member of the family Erysipelotrichaceae isolated from pig faeces.</title>
        <authorList>
            <person name="Chang Y.-H."/>
        </authorList>
    </citation>
    <scope>NUCLEOTIDE SEQUENCE [LARGE SCALE GENOMIC DNA]</scope>
    <source>
        <strain evidence="2 3">YH-panp20</strain>
    </source>
</reference>
<dbReference type="InterPro" id="IPR000835">
    <property type="entry name" value="HTH_MarR-typ"/>
</dbReference>
<dbReference type="PANTHER" id="PTHR33164:SF89">
    <property type="entry name" value="MARR FAMILY REGULATORY PROTEIN"/>
    <property type="match status" value="1"/>
</dbReference>
<dbReference type="SMART" id="SM00347">
    <property type="entry name" value="HTH_MARR"/>
    <property type="match status" value="1"/>
</dbReference>
<accession>A0A3N0I394</accession>
<dbReference type="EMBL" id="RJQC01000001">
    <property type="protein sequence ID" value="RNM31484.1"/>
    <property type="molecule type" value="Genomic_DNA"/>
</dbReference>
<dbReference type="InterPro" id="IPR039422">
    <property type="entry name" value="MarR/SlyA-like"/>
</dbReference>
<evidence type="ECO:0000313" key="2">
    <source>
        <dbReference type="EMBL" id="RNM31484.1"/>
    </source>
</evidence>
<feature type="domain" description="HTH marR-type" evidence="1">
    <location>
        <begin position="1"/>
        <end position="139"/>
    </location>
</feature>
<evidence type="ECO:0000313" key="3">
    <source>
        <dbReference type="Proteomes" id="UP000276568"/>
    </source>
</evidence>
<sequence>MPRQKARDAINYFLDLQMDSFATNSSWYEGFKMRDLHILAFIDRTHEDHMVTVSELAYHLNVTPAAASQFVTAYEKKGWVERIRSDKDRRTVHVKVTDKINRIFDERLQKIDEKADEVLADFSDEEILAFSRILKAIDGKLGITLNPQDKKK</sequence>